<dbReference type="InterPro" id="IPR011050">
    <property type="entry name" value="Pectin_lyase_fold/virulence"/>
</dbReference>
<proteinExistence type="predicted"/>
<protein>
    <recommendedName>
        <fullName evidence="3">Alginate lyase</fullName>
    </recommendedName>
</protein>
<dbReference type="Gene3D" id="2.160.20.10">
    <property type="entry name" value="Single-stranded right-handed beta-helix, Pectin lyase-like"/>
    <property type="match status" value="1"/>
</dbReference>
<keyword evidence="2" id="KW-1185">Reference proteome</keyword>
<name>A0A7D4BD73_9BACT</name>
<dbReference type="AlphaFoldDB" id="A0A7D4BD73"/>
<accession>A0A7D4BD73</accession>
<dbReference type="Pfam" id="PF14592">
    <property type="entry name" value="Chondroitinas_B"/>
    <property type="match status" value="1"/>
</dbReference>
<evidence type="ECO:0008006" key="3">
    <source>
        <dbReference type="Google" id="ProtNLM"/>
    </source>
</evidence>
<dbReference type="InterPro" id="IPR012334">
    <property type="entry name" value="Pectin_lyas_fold"/>
</dbReference>
<organism evidence="1 2">
    <name type="scientific">Tenuifilum thalassicum</name>
    <dbReference type="NCBI Taxonomy" id="2590900"/>
    <lineage>
        <taxon>Bacteria</taxon>
        <taxon>Pseudomonadati</taxon>
        <taxon>Bacteroidota</taxon>
        <taxon>Bacteroidia</taxon>
        <taxon>Bacteroidales</taxon>
        <taxon>Tenuifilaceae</taxon>
        <taxon>Tenuifilum</taxon>
    </lineage>
</organism>
<evidence type="ECO:0000313" key="1">
    <source>
        <dbReference type="EMBL" id="QKG79463.1"/>
    </source>
</evidence>
<sequence>MNIYRSIRILLILILFGSFTSQAKIYHVSTFTELESVIISLLPGDTVLLAAKEWNNVTLTFKGEGTPEAPIVFGAEVPGQTFLTGSSRIQISGKWLVVRDFIFKDGNISNSCSIVEFRTDSDELAYNCRLTNVSILSYNPTNKDIDTKYVSLYGTNNRVDHCTLLGKTNSGATLVVWLDETPDYHLIDHNYFGPREDLGYNGGETIRIGTSDWERYNSNCIVEYNLFEECDGEIEIISNKSVGNHYRYNTFDRCEGTLTLRHGSDCWVYGNFFFGDLSKDCGGIRIIGPGHRVFNNYLENLNGTSYRAAISLVNGIPDSPANGYRQVDDARVGYNTIINCKEPFAIGAGVDEEKTLPPINSYIENNLIVARSGLDLVKDYASTDGVSWKGNIHNADKIGITADGFIKAELPMINDGTLYRPDDGNPAIGAALNGVFDTITVDIDGQSRPLNGKDIGCDQVSNNPVVIKPLTNKDVGAHYDSSTYADKILLPKHIIKIEDGVAKLYFERTDSYMVSFYSMMGQELSKKAVSGNFYVQNIVSYPPVFVVDIRSSNSRYVTKIINNSF</sequence>
<dbReference type="KEGG" id="ttz:FHG85_04000"/>
<dbReference type="Proteomes" id="UP000500961">
    <property type="component" value="Chromosome"/>
</dbReference>
<reference evidence="1 2" key="1">
    <citation type="submission" date="2019-07" db="EMBL/GenBank/DDBJ databases">
        <title>Thalassofilum flectens gen. nov., sp. nov., a novel moderate thermophilic anaerobe from a shallow sea hot spring in Kunashir Island (Russia), representing a new family in the order Bacteroidales, and proposal of Thalassofilacea fam. nov.</title>
        <authorList>
            <person name="Kochetkova T.V."/>
            <person name="Podosokorskaya O.A."/>
            <person name="Novikov A."/>
            <person name="Elcheninov A.G."/>
            <person name="Toshchakov S.V."/>
            <person name="Kublanov I.V."/>
        </authorList>
    </citation>
    <scope>NUCLEOTIDE SEQUENCE [LARGE SCALE GENOMIC DNA]</scope>
    <source>
        <strain evidence="1 2">38-H</strain>
    </source>
</reference>
<dbReference type="InterPro" id="IPR039513">
    <property type="entry name" value="PL-6"/>
</dbReference>
<gene>
    <name evidence="1" type="ORF">FHG85_04000</name>
</gene>
<dbReference type="CDD" id="cd14251">
    <property type="entry name" value="PL-6"/>
    <property type="match status" value="1"/>
</dbReference>
<dbReference type="SUPFAM" id="SSF51126">
    <property type="entry name" value="Pectin lyase-like"/>
    <property type="match status" value="1"/>
</dbReference>
<evidence type="ECO:0000313" key="2">
    <source>
        <dbReference type="Proteomes" id="UP000500961"/>
    </source>
</evidence>
<dbReference type="EMBL" id="CP041345">
    <property type="protein sequence ID" value="QKG79463.1"/>
    <property type="molecule type" value="Genomic_DNA"/>
</dbReference>
<dbReference type="RefSeq" id="WP_173073220.1">
    <property type="nucleotide sequence ID" value="NZ_CP041345.1"/>
</dbReference>